<organism evidence="1 2">
    <name type="scientific">Streptomyces sulfonofaciens</name>
    <dbReference type="NCBI Taxonomy" id="68272"/>
    <lineage>
        <taxon>Bacteria</taxon>
        <taxon>Bacillati</taxon>
        <taxon>Actinomycetota</taxon>
        <taxon>Actinomycetes</taxon>
        <taxon>Kitasatosporales</taxon>
        <taxon>Streptomycetaceae</taxon>
        <taxon>Streptomyces</taxon>
    </lineage>
</organism>
<name>A0A919KW40_9ACTN</name>
<gene>
    <name evidence="1" type="ORF">GCM10018793_15670</name>
</gene>
<dbReference type="AlphaFoldDB" id="A0A919KW40"/>
<evidence type="ECO:0000313" key="1">
    <source>
        <dbReference type="EMBL" id="GHH74439.1"/>
    </source>
</evidence>
<dbReference type="Proteomes" id="UP000603708">
    <property type="component" value="Unassembled WGS sequence"/>
</dbReference>
<dbReference type="EMBL" id="BNCD01000003">
    <property type="protein sequence ID" value="GHH74439.1"/>
    <property type="molecule type" value="Genomic_DNA"/>
</dbReference>
<sequence length="104" mass="11301">MSGPGQPQCLRALAHAHVQQPQPPAHREAAGDLLVELPCHQFLAHRVAKAAETLQPEIRTTGEAGGSRLLGGTLVEYCAQGRSPRLTCGFGIRSRRIWSERIRA</sequence>
<protein>
    <submittedName>
        <fullName evidence="1">Uncharacterized protein</fullName>
    </submittedName>
</protein>
<comment type="caution">
    <text evidence="1">The sequence shown here is derived from an EMBL/GenBank/DDBJ whole genome shotgun (WGS) entry which is preliminary data.</text>
</comment>
<evidence type="ECO:0000313" key="2">
    <source>
        <dbReference type="Proteomes" id="UP000603708"/>
    </source>
</evidence>
<accession>A0A919KW40</accession>
<reference evidence="1" key="1">
    <citation type="journal article" date="2014" name="Int. J. Syst. Evol. Microbiol.">
        <title>Complete genome sequence of Corynebacterium casei LMG S-19264T (=DSM 44701T), isolated from a smear-ripened cheese.</title>
        <authorList>
            <consortium name="US DOE Joint Genome Institute (JGI-PGF)"/>
            <person name="Walter F."/>
            <person name="Albersmeier A."/>
            <person name="Kalinowski J."/>
            <person name="Ruckert C."/>
        </authorList>
    </citation>
    <scope>NUCLEOTIDE SEQUENCE</scope>
    <source>
        <strain evidence="1">JCM 5069</strain>
    </source>
</reference>
<proteinExistence type="predicted"/>
<keyword evidence="2" id="KW-1185">Reference proteome</keyword>
<reference evidence="1" key="2">
    <citation type="submission" date="2020-09" db="EMBL/GenBank/DDBJ databases">
        <authorList>
            <person name="Sun Q."/>
            <person name="Ohkuma M."/>
        </authorList>
    </citation>
    <scope>NUCLEOTIDE SEQUENCE</scope>
    <source>
        <strain evidence="1">JCM 5069</strain>
    </source>
</reference>